<reference evidence="1" key="1">
    <citation type="journal article" date="2023" name="Mol. Phylogenet. Evol.">
        <title>Genome-scale phylogeny and comparative genomics of the fungal order Sordariales.</title>
        <authorList>
            <person name="Hensen N."/>
            <person name="Bonometti L."/>
            <person name="Westerberg I."/>
            <person name="Brannstrom I.O."/>
            <person name="Guillou S."/>
            <person name="Cros-Aarteil S."/>
            <person name="Calhoun S."/>
            <person name="Haridas S."/>
            <person name="Kuo A."/>
            <person name="Mondo S."/>
            <person name="Pangilinan J."/>
            <person name="Riley R."/>
            <person name="LaButti K."/>
            <person name="Andreopoulos B."/>
            <person name="Lipzen A."/>
            <person name="Chen C."/>
            <person name="Yan M."/>
            <person name="Daum C."/>
            <person name="Ng V."/>
            <person name="Clum A."/>
            <person name="Steindorff A."/>
            <person name="Ohm R.A."/>
            <person name="Martin F."/>
            <person name="Silar P."/>
            <person name="Natvig D.O."/>
            <person name="Lalanne C."/>
            <person name="Gautier V."/>
            <person name="Ament-Velasquez S.L."/>
            <person name="Kruys A."/>
            <person name="Hutchinson M.I."/>
            <person name="Powell A.J."/>
            <person name="Barry K."/>
            <person name="Miller A.N."/>
            <person name="Grigoriev I.V."/>
            <person name="Debuchy R."/>
            <person name="Gladieux P."/>
            <person name="Hiltunen Thoren M."/>
            <person name="Johannesson H."/>
        </authorList>
    </citation>
    <scope>NUCLEOTIDE SEQUENCE</scope>
    <source>
        <strain evidence="1">CBS 508.74</strain>
    </source>
</reference>
<dbReference type="GeneID" id="89933266"/>
<gene>
    <name evidence="1" type="ORF">N656DRAFT_290981</name>
</gene>
<dbReference type="Proteomes" id="UP001302812">
    <property type="component" value="Unassembled WGS sequence"/>
</dbReference>
<sequence>MEEWKVLRKVRSVRKSSEFLIRAPCRHLPTGALAASRSVSVSTAHAECLGISRERIVVLGAARLAVRASPSGLRVLKPLMAAETWRIPQHLEGLAGIFRFVSIVSFKSNSYWIAVRWPAGMLGLIDLGNQSSGMLLNSRDSSQQQEKKTSCSFFLRVQPAAWLRPWVAYRRTEVAPLSPEARIALPVTGNRYRIDYRERRDRKTRHPGITYARTAGCAAS</sequence>
<protein>
    <submittedName>
        <fullName evidence="1">Uncharacterized protein</fullName>
    </submittedName>
</protein>
<accession>A0AAN6T9P5</accession>
<comment type="caution">
    <text evidence="1">The sequence shown here is derived from an EMBL/GenBank/DDBJ whole genome shotgun (WGS) entry which is preliminary data.</text>
</comment>
<dbReference type="EMBL" id="MU853351">
    <property type="protein sequence ID" value="KAK4110350.1"/>
    <property type="molecule type" value="Genomic_DNA"/>
</dbReference>
<keyword evidence="2" id="KW-1185">Reference proteome</keyword>
<evidence type="ECO:0000313" key="1">
    <source>
        <dbReference type="EMBL" id="KAK4110350.1"/>
    </source>
</evidence>
<organism evidence="1 2">
    <name type="scientific">Canariomyces notabilis</name>
    <dbReference type="NCBI Taxonomy" id="2074819"/>
    <lineage>
        <taxon>Eukaryota</taxon>
        <taxon>Fungi</taxon>
        <taxon>Dikarya</taxon>
        <taxon>Ascomycota</taxon>
        <taxon>Pezizomycotina</taxon>
        <taxon>Sordariomycetes</taxon>
        <taxon>Sordariomycetidae</taxon>
        <taxon>Sordariales</taxon>
        <taxon>Chaetomiaceae</taxon>
        <taxon>Canariomyces</taxon>
    </lineage>
</organism>
<reference evidence="1" key="2">
    <citation type="submission" date="2023-05" db="EMBL/GenBank/DDBJ databases">
        <authorList>
            <consortium name="Lawrence Berkeley National Laboratory"/>
            <person name="Steindorff A."/>
            <person name="Hensen N."/>
            <person name="Bonometti L."/>
            <person name="Westerberg I."/>
            <person name="Brannstrom I.O."/>
            <person name="Guillou S."/>
            <person name="Cros-Aarteil S."/>
            <person name="Calhoun S."/>
            <person name="Haridas S."/>
            <person name="Kuo A."/>
            <person name="Mondo S."/>
            <person name="Pangilinan J."/>
            <person name="Riley R."/>
            <person name="Labutti K."/>
            <person name="Andreopoulos B."/>
            <person name="Lipzen A."/>
            <person name="Chen C."/>
            <person name="Yanf M."/>
            <person name="Daum C."/>
            <person name="Ng V."/>
            <person name="Clum A."/>
            <person name="Ohm R."/>
            <person name="Martin F."/>
            <person name="Silar P."/>
            <person name="Natvig D."/>
            <person name="Lalanne C."/>
            <person name="Gautier V."/>
            <person name="Ament-Velasquez S.L."/>
            <person name="Kruys A."/>
            <person name="Hutchinson M.I."/>
            <person name="Powell A.J."/>
            <person name="Barry K."/>
            <person name="Miller A.N."/>
            <person name="Grigoriev I.V."/>
            <person name="Debuchy R."/>
            <person name="Gladieux P."/>
            <person name="Thoren M.H."/>
            <person name="Johannesson H."/>
        </authorList>
    </citation>
    <scope>NUCLEOTIDE SEQUENCE</scope>
    <source>
        <strain evidence="1">CBS 508.74</strain>
    </source>
</reference>
<proteinExistence type="predicted"/>
<evidence type="ECO:0000313" key="2">
    <source>
        <dbReference type="Proteomes" id="UP001302812"/>
    </source>
</evidence>
<name>A0AAN6T9P5_9PEZI</name>
<dbReference type="AlphaFoldDB" id="A0AAN6T9P5"/>
<dbReference type="RefSeq" id="XP_064667920.1">
    <property type="nucleotide sequence ID" value="XM_064809143.1"/>
</dbReference>